<keyword evidence="1" id="KW-0677">Repeat</keyword>
<evidence type="ECO:0000313" key="5">
    <source>
        <dbReference type="EMBL" id="RCH97533.1"/>
    </source>
</evidence>
<dbReference type="PANTHER" id="PTHR24171:SF8">
    <property type="entry name" value="BRCA1-ASSOCIATED RING DOMAIN PROTEIN 1"/>
    <property type="match status" value="1"/>
</dbReference>
<feature type="repeat" description="ANK" evidence="3">
    <location>
        <begin position="194"/>
        <end position="226"/>
    </location>
</feature>
<dbReference type="AlphaFoldDB" id="A0A367K5N5"/>
<feature type="repeat" description="ANK" evidence="3">
    <location>
        <begin position="29"/>
        <end position="61"/>
    </location>
</feature>
<evidence type="ECO:0000313" key="6">
    <source>
        <dbReference type="Proteomes" id="UP000253551"/>
    </source>
</evidence>
<feature type="region of interest" description="Disordered" evidence="4">
    <location>
        <begin position="331"/>
        <end position="352"/>
    </location>
</feature>
<feature type="repeat" description="ANK" evidence="3">
    <location>
        <begin position="352"/>
        <end position="384"/>
    </location>
</feature>
<dbReference type="PANTHER" id="PTHR24171">
    <property type="entry name" value="ANKYRIN REPEAT DOMAIN-CONTAINING PROTEIN 39-RELATED"/>
    <property type="match status" value="1"/>
</dbReference>
<proteinExistence type="predicted"/>
<dbReference type="Proteomes" id="UP000253551">
    <property type="component" value="Unassembled WGS sequence"/>
</dbReference>
<dbReference type="PROSITE" id="PS50297">
    <property type="entry name" value="ANK_REP_REGION"/>
    <property type="match status" value="8"/>
</dbReference>
<dbReference type="Pfam" id="PF12796">
    <property type="entry name" value="Ank_2"/>
    <property type="match status" value="3"/>
</dbReference>
<accession>A0A367K5N5</accession>
<dbReference type="InterPro" id="IPR002110">
    <property type="entry name" value="Ankyrin_rpt"/>
</dbReference>
<dbReference type="GO" id="GO:0085020">
    <property type="term" value="P:protein K6-linked ubiquitination"/>
    <property type="evidence" value="ECO:0007669"/>
    <property type="project" value="TreeGrafter"/>
</dbReference>
<sequence length="654" mass="73881">MANDKTSNHKANKPRGRSACQNPNKADKAGRTKIFAFTSSGHLDKVKELIKRGADVNHRDNAGWAPLHEAALKGQYDIARYLIQSGAIVNVRGFENDTPLHDACSYGYSDCVKLLLESGADVYALNTDKKRPIDLCEDKICIEIVKARMNQLDSLAKRDNQGKTVLHRACIEGSIQEINRLLKDGLDSNATDRSHWTPLHYAAQYGHLETVKALVQYGADINSIDNQGQSVLHVACQHGHEQVVQYLVDTGVDVHCIDQHEQTPYQVTESVAIRQILTARIDQERKLRATTEAIDEVTFVSNTKQKRNTQDNQLSREERKIQAIMRAFEKAEKKQKKPVNTNKLDPHKKDTSGRTHLFRWSIRGDVQVVKALLDAGANPSETDNAGYSPLHEAALRGKAEVVRLLLENDADVNCRGADMDTPLHDAAENGYPEIVQLLLDYGADITVKNAKGQTPLDIALQEENDEIERLLKDHKDTKPKKRKADLQPESPTSPTGVFDMKAHARQLSGQHLPKKSFKPLIKTEVPPDGPHTPIPTPPPEGWHRVKKEDDDYNEDLYPSLHCASRYLPLYTIQLVDDNHFFVVDLQVSLLLGITIHQFVKQYPHLHRRQVSNQEKERLWSPLSSMICVRHEYAFKESEKQKFLEADISFVRLDQ</sequence>
<comment type="caution">
    <text evidence="5">The sequence shown here is derived from an EMBL/GenBank/DDBJ whole genome shotgun (WGS) entry which is preliminary data.</text>
</comment>
<dbReference type="SMART" id="SM00248">
    <property type="entry name" value="ANK"/>
    <property type="match status" value="10"/>
</dbReference>
<dbReference type="GO" id="GO:0004842">
    <property type="term" value="F:ubiquitin-protein transferase activity"/>
    <property type="evidence" value="ECO:0007669"/>
    <property type="project" value="TreeGrafter"/>
</dbReference>
<dbReference type="InterPro" id="IPR036770">
    <property type="entry name" value="Ankyrin_rpt-contain_sf"/>
</dbReference>
<dbReference type="EMBL" id="PJQM01002172">
    <property type="protein sequence ID" value="RCH97533.1"/>
    <property type="molecule type" value="Genomic_DNA"/>
</dbReference>
<dbReference type="STRING" id="4846.A0A367K5N5"/>
<evidence type="ECO:0000256" key="1">
    <source>
        <dbReference type="ARBA" id="ARBA00022737"/>
    </source>
</evidence>
<feature type="repeat" description="ANK" evidence="3">
    <location>
        <begin position="95"/>
        <end position="127"/>
    </location>
</feature>
<feature type="repeat" description="ANK" evidence="3">
    <location>
        <begin position="418"/>
        <end position="450"/>
    </location>
</feature>
<keyword evidence="2 3" id="KW-0040">ANK repeat</keyword>
<dbReference type="Pfam" id="PF13857">
    <property type="entry name" value="Ank_5"/>
    <property type="match status" value="1"/>
</dbReference>
<reference evidence="5 6" key="1">
    <citation type="journal article" date="2018" name="G3 (Bethesda)">
        <title>Phylogenetic and Phylogenomic Definition of Rhizopus Species.</title>
        <authorList>
            <person name="Gryganskyi A.P."/>
            <person name="Golan J."/>
            <person name="Dolatabadi S."/>
            <person name="Mondo S."/>
            <person name="Robb S."/>
            <person name="Idnurm A."/>
            <person name="Muszewska A."/>
            <person name="Steczkiewicz K."/>
            <person name="Masonjones S."/>
            <person name="Liao H.L."/>
            <person name="Gajdeczka M.T."/>
            <person name="Anike F."/>
            <person name="Vuek A."/>
            <person name="Anishchenko I.M."/>
            <person name="Voigt K."/>
            <person name="de Hoog G.S."/>
            <person name="Smith M.E."/>
            <person name="Heitman J."/>
            <person name="Vilgalys R."/>
            <person name="Stajich J.E."/>
        </authorList>
    </citation>
    <scope>NUCLEOTIDE SEQUENCE [LARGE SCALE GENOMIC DNA]</scope>
    <source>
        <strain evidence="5 6">LSU 92-RS-03</strain>
    </source>
</reference>
<dbReference type="PRINTS" id="PR01415">
    <property type="entry name" value="ANKYRIN"/>
</dbReference>
<feature type="region of interest" description="Disordered" evidence="4">
    <location>
        <begin position="1"/>
        <end position="27"/>
    </location>
</feature>
<dbReference type="Gene3D" id="1.25.40.20">
    <property type="entry name" value="Ankyrin repeat-containing domain"/>
    <property type="match status" value="4"/>
</dbReference>
<evidence type="ECO:0000256" key="3">
    <source>
        <dbReference type="PROSITE-ProRule" id="PRU00023"/>
    </source>
</evidence>
<evidence type="ECO:0000256" key="4">
    <source>
        <dbReference type="SAM" id="MobiDB-lite"/>
    </source>
</evidence>
<feature type="repeat" description="ANK" evidence="3">
    <location>
        <begin position="227"/>
        <end position="259"/>
    </location>
</feature>
<name>A0A367K5N5_RHIST</name>
<organism evidence="5 6">
    <name type="scientific">Rhizopus stolonifer</name>
    <name type="common">Rhizopus nigricans</name>
    <dbReference type="NCBI Taxonomy" id="4846"/>
    <lineage>
        <taxon>Eukaryota</taxon>
        <taxon>Fungi</taxon>
        <taxon>Fungi incertae sedis</taxon>
        <taxon>Mucoromycota</taxon>
        <taxon>Mucoromycotina</taxon>
        <taxon>Mucoromycetes</taxon>
        <taxon>Mucorales</taxon>
        <taxon>Mucorineae</taxon>
        <taxon>Rhizopodaceae</taxon>
        <taxon>Rhizopus</taxon>
    </lineage>
</organism>
<protein>
    <submittedName>
        <fullName evidence="5">Uncharacterized protein</fullName>
    </submittedName>
</protein>
<dbReference type="SUPFAM" id="SSF48403">
    <property type="entry name" value="Ankyrin repeat"/>
    <property type="match status" value="2"/>
</dbReference>
<evidence type="ECO:0000256" key="2">
    <source>
        <dbReference type="ARBA" id="ARBA00023043"/>
    </source>
</evidence>
<feature type="repeat" description="ANK" evidence="3">
    <location>
        <begin position="385"/>
        <end position="417"/>
    </location>
</feature>
<dbReference type="OrthoDB" id="194358at2759"/>
<dbReference type="PROSITE" id="PS50088">
    <property type="entry name" value="ANK_REPEAT"/>
    <property type="match status" value="9"/>
</dbReference>
<gene>
    <name evidence="5" type="ORF">CU098_009340</name>
</gene>
<feature type="region of interest" description="Disordered" evidence="4">
    <location>
        <begin position="471"/>
        <end position="497"/>
    </location>
</feature>
<feature type="repeat" description="ANK" evidence="3">
    <location>
        <begin position="62"/>
        <end position="94"/>
    </location>
</feature>
<keyword evidence="6" id="KW-1185">Reference proteome</keyword>
<feature type="repeat" description="ANK" evidence="3">
    <location>
        <begin position="161"/>
        <end position="193"/>
    </location>
</feature>